<dbReference type="GO" id="GO:0046872">
    <property type="term" value="F:metal ion binding"/>
    <property type="evidence" value="ECO:0007669"/>
    <property type="project" value="UniProtKB-KW"/>
</dbReference>
<dbReference type="PRINTS" id="PR01950">
    <property type="entry name" value="LANCSUPER"/>
</dbReference>
<dbReference type="GO" id="GO:0031179">
    <property type="term" value="P:peptide modification"/>
    <property type="evidence" value="ECO:0007669"/>
    <property type="project" value="InterPro"/>
</dbReference>
<dbReference type="NCBIfam" id="TIGR03897">
    <property type="entry name" value="lanti_2_LanM"/>
    <property type="match status" value="1"/>
</dbReference>
<feature type="binding site" evidence="1">
    <location>
        <position position="993"/>
    </location>
    <ligand>
        <name>Zn(2+)</name>
        <dbReference type="ChEBI" id="CHEBI:29105"/>
    </ligand>
</feature>
<keyword evidence="1" id="KW-0862">Zinc</keyword>
<gene>
    <name evidence="3" type="ORF">NIES4072_26360</name>
</gene>
<feature type="domain" description="Lantibiotic biosynthesis protein dehydration" evidence="2">
    <location>
        <begin position="224"/>
        <end position="602"/>
    </location>
</feature>
<reference evidence="3 4" key="1">
    <citation type="submission" date="2017-06" db="EMBL/GenBank/DDBJ databases">
        <title>Genome sequencing of cyanobaciteial culture collection at National Institute for Environmental Studies (NIES).</title>
        <authorList>
            <person name="Hirose Y."/>
            <person name="Shimura Y."/>
            <person name="Fujisawa T."/>
            <person name="Nakamura Y."/>
            <person name="Kawachi M."/>
        </authorList>
    </citation>
    <scope>NUCLEOTIDE SEQUENCE [LARGE SCALE GENOMIC DNA]</scope>
    <source>
        <strain evidence="3 4">NIES-4072</strain>
    </source>
</reference>
<keyword evidence="1" id="KW-0479">Metal-binding</keyword>
<evidence type="ECO:0000259" key="2">
    <source>
        <dbReference type="Pfam" id="PF13575"/>
    </source>
</evidence>
<keyword evidence="4" id="KW-1185">Reference proteome</keyword>
<comment type="caution">
    <text evidence="3">The sequence shown here is derived from an EMBL/GenBank/DDBJ whole genome shotgun (WGS) entry which is preliminary data.</text>
</comment>
<evidence type="ECO:0000313" key="4">
    <source>
        <dbReference type="Proteomes" id="UP000245124"/>
    </source>
</evidence>
<dbReference type="RefSeq" id="WP_109008865.1">
    <property type="nucleotide sequence ID" value="NZ_BDUD01000001.1"/>
</dbReference>
<dbReference type="InterPro" id="IPR012341">
    <property type="entry name" value="6hp_glycosidase-like_sf"/>
</dbReference>
<dbReference type="InterPro" id="IPR017146">
    <property type="entry name" value="Lanti_2_LanM"/>
</dbReference>
<dbReference type="Pfam" id="PF05147">
    <property type="entry name" value="LANC_like"/>
    <property type="match status" value="1"/>
</dbReference>
<dbReference type="SMART" id="SM01260">
    <property type="entry name" value="LANC_like"/>
    <property type="match status" value="1"/>
</dbReference>
<dbReference type="Proteomes" id="UP000245124">
    <property type="component" value="Unassembled WGS sequence"/>
</dbReference>
<organism evidence="3 4">
    <name type="scientific">Nostoc commune NIES-4072</name>
    <dbReference type="NCBI Taxonomy" id="2005467"/>
    <lineage>
        <taxon>Bacteria</taxon>
        <taxon>Bacillati</taxon>
        <taxon>Cyanobacteriota</taxon>
        <taxon>Cyanophyceae</taxon>
        <taxon>Nostocales</taxon>
        <taxon>Nostocaceae</taxon>
        <taxon>Nostoc</taxon>
    </lineage>
</organism>
<dbReference type="AlphaFoldDB" id="A0A2R5FT28"/>
<dbReference type="InterPro" id="IPR007822">
    <property type="entry name" value="LANC-like"/>
</dbReference>
<accession>A0A2R5FT28</accession>
<proteinExistence type="predicted"/>
<dbReference type="InterPro" id="IPR025410">
    <property type="entry name" value="Lant_dehyd"/>
</dbReference>
<dbReference type="Pfam" id="PF13575">
    <property type="entry name" value="DUF4135"/>
    <property type="match status" value="1"/>
</dbReference>
<dbReference type="SUPFAM" id="SSF158745">
    <property type="entry name" value="LanC-like"/>
    <property type="match status" value="1"/>
</dbReference>
<dbReference type="EMBL" id="BDUD01000001">
    <property type="protein sequence ID" value="GBG18971.1"/>
    <property type="molecule type" value="Genomic_DNA"/>
</dbReference>
<dbReference type="OrthoDB" id="9148343at2"/>
<sequence length="1078" mass="119805">MSPHNYTLNLTSLVAKASTLTERLNNSSLPQVTDKDETQISERLERWCQVVAQGKLAKFQRRLACLGLDIDTIRPLLVNAYSNEQQPLPSWATTLEQVIQTAQNFANKHWYPYRYLNPEKPIPFEPIYVPCLQVATQLLLAQVGDRLKLLTDSAMAALERELVLQLSVLCSSTLMEEFSTFRSSGNAVRDFLLLCVKSPNSKEKYYAFIDQLFQDGLLSLFQEYSVLGRLVATAIDFWVEATTEFLNSLATDWSDIEQCFGGDTPLKQVVAVKPGLSDPHNRGRSVIALTFDTGMQLVYKPKDFGLDVAYYNFLEWCNSHTTLLPFKVIQVLNRSTYGWVEYVESQPCEDESAVRRFYERSGMLLCLIHTLEGTDCHSGNLIANGEQPVLVDLETLLHHRNKSMGSSESDATMLVEKQLAESVLRTWILPQWGISQNDQLTVDLSGLGGVEEQKVLATRIQNINTDAMNLGYETVVLKEANVPTIRGISLSPDDYLEDLVAGFEQMYRLLFSHQAVLLAPTSPLMILAHQKVRYVFRSTRIYHRILQNSYAPSLLRFGIDRSITLDVLSRAFLTWEQKPVFWSILAAELQAVEQLDIPIFTVLSSSDSLELPKGLIIPELFEEPSFSRVLRQLSTLSEADLAQQIEIIRGSFYSRFVREPNLVSFQVVSTPAKEVMPLTKEQLVQQAITIAVDLRQRAICAVDDSVSWISLKYRANTQGFQLQSLGVSLYDGSSGVALFLAALAKVTGNSEWHELALRTLQPLCKVLQDSNPENAARLTRQVGMSGTTGLGSIAYALAQISQLLQEPALLQDALKAAALITPDLIAADKSFDIMAGAAGTILSLLALPASTYLEMAIACGEHLLKHQTNIDKRPKAWKNSAGKQLTGFSQGAAGIAYALVRLYAVTQDSRFLDAANEAIAYEQSVFCTEAQNWPDLRYEEPCLRVSWANGAAGIGLGRLGGLSVLDTVEIRQEIAIALETTIKFAISNVDNLCWGNLGRIETLLVAAQKLNRPDLLEFVHQVVTHIVTQAQAQGTFTLFPDLPPKVYNPGFFHGTTGIGYQLLRIAYPTLLPSVLLCE</sequence>
<name>A0A2R5FT28_NOSCO</name>
<dbReference type="GO" id="GO:0005975">
    <property type="term" value="P:carbohydrate metabolic process"/>
    <property type="evidence" value="ECO:0007669"/>
    <property type="project" value="InterPro"/>
</dbReference>
<evidence type="ECO:0000313" key="3">
    <source>
        <dbReference type="EMBL" id="GBG18971.1"/>
    </source>
</evidence>
<dbReference type="CDD" id="cd04792">
    <property type="entry name" value="LanM-like"/>
    <property type="match status" value="1"/>
</dbReference>
<dbReference type="PIRSF" id="PIRSF037228">
    <property type="entry name" value="Lant_mod_RumM"/>
    <property type="match status" value="1"/>
</dbReference>
<protein>
    <submittedName>
        <fullName evidence="3">Lanthionine synthetase C family protein</fullName>
    </submittedName>
</protein>
<dbReference type="Gene3D" id="1.50.10.10">
    <property type="match status" value="1"/>
</dbReference>
<evidence type="ECO:0000256" key="1">
    <source>
        <dbReference type="PIRSR" id="PIRSR607822-1"/>
    </source>
</evidence>